<dbReference type="Proteomes" id="UP001559623">
    <property type="component" value="Unassembled WGS sequence"/>
</dbReference>
<dbReference type="InterPro" id="IPR021139">
    <property type="entry name" value="NYN"/>
</dbReference>
<evidence type="ECO:0000313" key="3">
    <source>
        <dbReference type="EMBL" id="MEX5284042.1"/>
    </source>
</evidence>
<protein>
    <submittedName>
        <fullName evidence="3">NYN domain-containing protein</fullName>
    </submittedName>
</protein>
<keyword evidence="4" id="KW-1185">Reference proteome</keyword>
<accession>A0ABV3X1I1</accession>
<feature type="compositionally biased region" description="Basic and acidic residues" evidence="1">
    <location>
        <begin position="157"/>
        <end position="189"/>
    </location>
</feature>
<feature type="region of interest" description="Disordered" evidence="1">
    <location>
        <begin position="152"/>
        <end position="197"/>
    </location>
</feature>
<evidence type="ECO:0000313" key="4">
    <source>
        <dbReference type="Proteomes" id="UP001559623"/>
    </source>
</evidence>
<dbReference type="PANTHER" id="PTHR35811:SF1">
    <property type="entry name" value="HTH OST-TYPE DOMAIN-CONTAINING PROTEIN"/>
    <property type="match status" value="1"/>
</dbReference>
<dbReference type="PANTHER" id="PTHR35811">
    <property type="entry name" value="SLR1870 PROTEIN"/>
    <property type="match status" value="1"/>
</dbReference>
<evidence type="ECO:0000259" key="2">
    <source>
        <dbReference type="Pfam" id="PF01936"/>
    </source>
</evidence>
<evidence type="ECO:0000256" key="1">
    <source>
        <dbReference type="SAM" id="MobiDB-lite"/>
    </source>
</evidence>
<name>A0ABV3X1I1_9FIRM</name>
<dbReference type="Pfam" id="PF01936">
    <property type="entry name" value="NYN"/>
    <property type="match status" value="1"/>
</dbReference>
<reference evidence="3 4" key="1">
    <citation type="submission" date="2023-04" db="EMBL/GenBank/DDBJ databases">
        <title>Genome Sequence of Selenomonas sputigena ATCC 33150.</title>
        <authorList>
            <person name="Miller D.P."/>
            <person name="Anvari S."/>
            <person name="Polson S.W."/>
            <person name="Macdonald M."/>
            <person name="Mcdowell J.V."/>
        </authorList>
    </citation>
    <scope>NUCLEOTIDE SEQUENCE [LARGE SCALE GENOMIC DNA]</scope>
    <source>
        <strain evidence="3 4">ATCC 33150</strain>
    </source>
</reference>
<organism evidence="3 4">
    <name type="scientific">Selenomonas sputigena</name>
    <dbReference type="NCBI Taxonomy" id="69823"/>
    <lineage>
        <taxon>Bacteria</taxon>
        <taxon>Bacillati</taxon>
        <taxon>Bacillota</taxon>
        <taxon>Negativicutes</taxon>
        <taxon>Selenomonadales</taxon>
        <taxon>Selenomonadaceae</taxon>
        <taxon>Selenomonas</taxon>
    </lineage>
</organism>
<dbReference type="Gene3D" id="3.40.50.1010">
    <property type="entry name" value="5'-nuclease"/>
    <property type="match status" value="1"/>
</dbReference>
<gene>
    <name evidence="3" type="ORF">QCO44_00055</name>
</gene>
<feature type="domain" description="NYN" evidence="2">
    <location>
        <begin position="10"/>
        <end position="142"/>
    </location>
</feature>
<dbReference type="RefSeq" id="WP_368846210.1">
    <property type="nucleotide sequence ID" value="NZ_CP194411.1"/>
</dbReference>
<comment type="caution">
    <text evidence="3">The sequence shown here is derived from an EMBL/GenBank/DDBJ whole genome shotgun (WGS) entry which is preliminary data.</text>
</comment>
<sequence length="232" mass="27076">MTFDSSTETVAVLYDIENAPFEMLDFTLGKAQKFFPCRMIVVSDWEKHPEQKRWNRLMTRKGFTFRQIDRKVDGKNSLDYALFDMAKILRDEGVRRFLIVTTDSDFINIAKMLRESETPCHIIGVGTEQASQLLRDAYDEFYCYPPVKKKKAKGKKKEQEQEKDGGKTEKKQQKKGQEAPLQKAEKEPPAGKNYLQVRLPKSLFDKLQKKKRHENVDLDQLVTYLLMRGLSE</sequence>
<proteinExistence type="predicted"/>
<dbReference type="EMBL" id="JARVLH010000001">
    <property type="protein sequence ID" value="MEX5284042.1"/>
    <property type="molecule type" value="Genomic_DNA"/>
</dbReference>